<dbReference type="AlphaFoldDB" id="A0A0K2UD37"/>
<organism evidence="1">
    <name type="scientific">Lepeophtheirus salmonis</name>
    <name type="common">Salmon louse</name>
    <name type="synonym">Caligus salmonis</name>
    <dbReference type="NCBI Taxonomy" id="72036"/>
    <lineage>
        <taxon>Eukaryota</taxon>
        <taxon>Metazoa</taxon>
        <taxon>Ecdysozoa</taxon>
        <taxon>Arthropoda</taxon>
        <taxon>Crustacea</taxon>
        <taxon>Multicrustacea</taxon>
        <taxon>Hexanauplia</taxon>
        <taxon>Copepoda</taxon>
        <taxon>Siphonostomatoida</taxon>
        <taxon>Caligidae</taxon>
        <taxon>Lepeophtheirus</taxon>
    </lineage>
</organism>
<protein>
    <submittedName>
        <fullName evidence="1">Uncharacterized protein</fullName>
    </submittedName>
</protein>
<evidence type="ECO:0000313" key="1">
    <source>
        <dbReference type="EMBL" id="CDW36163.1"/>
    </source>
</evidence>
<reference evidence="1" key="1">
    <citation type="submission" date="2014-05" db="EMBL/GenBank/DDBJ databases">
        <authorList>
            <person name="Chronopoulou M."/>
        </authorList>
    </citation>
    <scope>NUCLEOTIDE SEQUENCE</scope>
    <source>
        <tissue evidence="1">Whole organism</tissue>
    </source>
</reference>
<dbReference type="EMBL" id="HACA01018802">
    <property type="protein sequence ID" value="CDW36163.1"/>
    <property type="molecule type" value="Transcribed_RNA"/>
</dbReference>
<name>A0A0K2UD37_LEPSM</name>
<accession>A0A0K2UD37</accession>
<proteinExistence type="predicted"/>
<sequence length="79" mass="9237">MIPEIVCDGDFHAQPMGWSLLQTISKGPECSMKWWRRLMVHLFDQRFTCTIHGVGCIFNENVLEQGYLIYRAALPFEIF</sequence>